<sequence length="271" mass="28424">MKRWLIMLLALPFSVLAQTRVVSIGGDVTEIVYALGAGSQLVARDSTSLHPAEANALPDVGYMRMLNAEGILAMRPTMVLASDRSKPSVALQQVADNGVRVVTVPGAPDIATIDSKITLIATALGRQAQGDALRADIRRQMAAIPATPLPVKVLFIFNHSGMTTMAAGQDTAADAAIRSAGLQNAMQGFKHYQPLSQEGVIGSAPDLVLITTDGVKTLGGEDKVWALPGLSLTPAGKAKRLLVLDDMALLGFGIETPAAIARLRQTAETLP</sequence>
<dbReference type="EMBL" id="WUBS01000020">
    <property type="protein sequence ID" value="NDL65662.1"/>
    <property type="molecule type" value="Genomic_DNA"/>
</dbReference>
<dbReference type="Pfam" id="PF01497">
    <property type="entry name" value="Peripla_BP_2"/>
    <property type="match status" value="1"/>
</dbReference>
<organism evidence="3 4">
    <name type="scientific">Acerihabitans arboris</name>
    <dbReference type="NCBI Taxonomy" id="2691583"/>
    <lineage>
        <taxon>Bacteria</taxon>
        <taxon>Pseudomonadati</taxon>
        <taxon>Pseudomonadota</taxon>
        <taxon>Gammaproteobacteria</taxon>
        <taxon>Enterobacterales</taxon>
        <taxon>Pectobacteriaceae</taxon>
        <taxon>Acerihabitans</taxon>
    </lineage>
</organism>
<keyword evidence="4" id="KW-1185">Reference proteome</keyword>
<dbReference type="SUPFAM" id="SSF53807">
    <property type="entry name" value="Helical backbone' metal receptor"/>
    <property type="match status" value="1"/>
</dbReference>
<name>A0A845SQM4_9GAMM</name>
<dbReference type="Proteomes" id="UP000461443">
    <property type="component" value="Unassembled WGS sequence"/>
</dbReference>
<evidence type="ECO:0000313" key="3">
    <source>
        <dbReference type="EMBL" id="NDL65662.1"/>
    </source>
</evidence>
<dbReference type="InterPro" id="IPR050902">
    <property type="entry name" value="ABC_Transporter_SBP"/>
</dbReference>
<accession>A0A845SQM4</accession>
<dbReference type="AlphaFoldDB" id="A0A845SQM4"/>
<dbReference type="PANTHER" id="PTHR30535">
    <property type="entry name" value="VITAMIN B12-BINDING PROTEIN"/>
    <property type="match status" value="1"/>
</dbReference>
<gene>
    <name evidence="3" type="ORF">GRH90_23280</name>
</gene>
<dbReference type="PANTHER" id="PTHR30535:SF4">
    <property type="entry name" value="HEMIN-BINDING PERIPLASMIC PROTEIN HMUT"/>
    <property type="match status" value="1"/>
</dbReference>
<protein>
    <submittedName>
        <fullName evidence="3">ABC transporter substrate-binding protein</fullName>
    </submittedName>
</protein>
<dbReference type="Gene3D" id="3.40.50.1980">
    <property type="entry name" value="Nitrogenase molybdenum iron protein domain"/>
    <property type="match status" value="2"/>
</dbReference>
<feature type="signal peptide" evidence="1">
    <location>
        <begin position="1"/>
        <end position="17"/>
    </location>
</feature>
<proteinExistence type="predicted"/>
<comment type="caution">
    <text evidence="3">The sequence shown here is derived from an EMBL/GenBank/DDBJ whole genome shotgun (WGS) entry which is preliminary data.</text>
</comment>
<dbReference type="PROSITE" id="PS50983">
    <property type="entry name" value="FE_B12_PBP"/>
    <property type="match status" value="1"/>
</dbReference>
<dbReference type="RefSeq" id="WP_162368368.1">
    <property type="nucleotide sequence ID" value="NZ_WUBS01000020.1"/>
</dbReference>
<evidence type="ECO:0000256" key="1">
    <source>
        <dbReference type="SAM" id="SignalP"/>
    </source>
</evidence>
<dbReference type="CDD" id="cd01149">
    <property type="entry name" value="HutB"/>
    <property type="match status" value="1"/>
</dbReference>
<feature type="chain" id="PRO_5032936253" evidence="1">
    <location>
        <begin position="18"/>
        <end position="271"/>
    </location>
</feature>
<reference evidence="3 4" key="1">
    <citation type="submission" date="2019-12" db="EMBL/GenBank/DDBJ databases">
        <authorList>
            <person name="Lee S.D."/>
        </authorList>
    </citation>
    <scope>NUCLEOTIDE SEQUENCE [LARGE SCALE GENOMIC DNA]</scope>
    <source>
        <strain evidence="3 4">SAP-6</strain>
    </source>
</reference>
<feature type="domain" description="Fe/B12 periplasmic-binding" evidence="2">
    <location>
        <begin position="20"/>
        <end position="271"/>
    </location>
</feature>
<keyword evidence="1" id="KW-0732">Signal</keyword>
<reference evidence="3 4" key="2">
    <citation type="submission" date="2020-02" db="EMBL/GenBank/DDBJ databases">
        <title>The new genus of Enterobacteriales.</title>
        <authorList>
            <person name="Kim I.S."/>
        </authorList>
    </citation>
    <scope>NUCLEOTIDE SEQUENCE [LARGE SCALE GENOMIC DNA]</scope>
    <source>
        <strain evidence="3 4">SAP-6</strain>
    </source>
</reference>
<dbReference type="InterPro" id="IPR002491">
    <property type="entry name" value="ABC_transptr_periplasmic_BD"/>
</dbReference>
<evidence type="ECO:0000259" key="2">
    <source>
        <dbReference type="PROSITE" id="PS50983"/>
    </source>
</evidence>
<evidence type="ECO:0000313" key="4">
    <source>
        <dbReference type="Proteomes" id="UP000461443"/>
    </source>
</evidence>